<dbReference type="AlphaFoldDB" id="A0A7S2W0G6"/>
<organism evidence="1">
    <name type="scientific">Eucampia antarctica</name>
    <dbReference type="NCBI Taxonomy" id="49252"/>
    <lineage>
        <taxon>Eukaryota</taxon>
        <taxon>Sar</taxon>
        <taxon>Stramenopiles</taxon>
        <taxon>Ochrophyta</taxon>
        <taxon>Bacillariophyta</taxon>
        <taxon>Mediophyceae</taxon>
        <taxon>Biddulphiophycidae</taxon>
        <taxon>Hemiaulales</taxon>
        <taxon>Hemiaulaceae</taxon>
        <taxon>Eucampia</taxon>
    </lineage>
</organism>
<gene>
    <name evidence="1" type="ORF">EANT1437_LOCUS2836</name>
</gene>
<evidence type="ECO:0000313" key="1">
    <source>
        <dbReference type="EMBL" id="CAD9659034.1"/>
    </source>
</evidence>
<proteinExistence type="predicted"/>
<reference evidence="1" key="1">
    <citation type="submission" date="2021-01" db="EMBL/GenBank/DDBJ databases">
        <authorList>
            <person name="Corre E."/>
            <person name="Pelletier E."/>
            <person name="Niang G."/>
            <person name="Scheremetjew M."/>
            <person name="Finn R."/>
            <person name="Kale V."/>
            <person name="Holt S."/>
            <person name="Cochrane G."/>
            <person name="Meng A."/>
            <person name="Brown T."/>
            <person name="Cohen L."/>
        </authorList>
    </citation>
    <scope>NUCLEOTIDE SEQUENCE</scope>
    <source>
        <strain evidence="1">CCMP1452</strain>
    </source>
</reference>
<sequence>MAQYIACWLLNKPLTPNIEATYQSEKHKTEINIHDCGNFLTDLTTPAQHHEKTIFSGHRDGILKLSEGEPLLTRIIPSVFNLREYITTNFILFGSNNQLTERWVKDSNECTYF</sequence>
<protein>
    <submittedName>
        <fullName evidence="1">Uncharacterized protein</fullName>
    </submittedName>
</protein>
<accession>A0A7S2W0G6</accession>
<dbReference type="EMBL" id="HBHI01005621">
    <property type="protein sequence ID" value="CAD9659034.1"/>
    <property type="molecule type" value="Transcribed_RNA"/>
</dbReference>
<name>A0A7S2W0G6_9STRA</name>